<keyword evidence="3" id="KW-0949">S-adenosyl-L-methionine</keyword>
<dbReference type="PANTHER" id="PTHR43464">
    <property type="entry name" value="METHYLTRANSFERASE"/>
    <property type="match status" value="1"/>
</dbReference>
<reference evidence="6" key="1">
    <citation type="submission" date="2020-05" db="EMBL/GenBank/DDBJ databases">
        <authorList>
            <person name="Chiriac C."/>
            <person name="Salcher M."/>
            <person name="Ghai R."/>
            <person name="Kavagutti S V."/>
        </authorList>
    </citation>
    <scope>NUCLEOTIDE SEQUENCE</scope>
</reference>
<dbReference type="GO" id="GO:0032259">
    <property type="term" value="P:methylation"/>
    <property type="evidence" value="ECO:0007669"/>
    <property type="project" value="UniProtKB-KW"/>
</dbReference>
<accession>A0A6J6ZBP8</accession>
<protein>
    <submittedName>
        <fullName evidence="6">Unannotated protein</fullName>
    </submittedName>
</protein>
<evidence type="ECO:0000313" key="7">
    <source>
        <dbReference type="EMBL" id="CAB4896702.1"/>
    </source>
</evidence>
<gene>
    <name evidence="5" type="ORF">UFOPK2754_01722</name>
    <name evidence="6" type="ORF">UFOPK3139_00586</name>
    <name evidence="7" type="ORF">UFOPK3543_00622</name>
</gene>
<dbReference type="GO" id="GO:0008168">
    <property type="term" value="F:methyltransferase activity"/>
    <property type="evidence" value="ECO:0007669"/>
    <property type="project" value="UniProtKB-KW"/>
</dbReference>
<dbReference type="EMBL" id="CAFBMH010000014">
    <property type="protein sequence ID" value="CAB4896702.1"/>
    <property type="molecule type" value="Genomic_DNA"/>
</dbReference>
<evidence type="ECO:0000256" key="1">
    <source>
        <dbReference type="ARBA" id="ARBA00022603"/>
    </source>
</evidence>
<evidence type="ECO:0000313" key="6">
    <source>
        <dbReference type="EMBL" id="CAB4819110.1"/>
    </source>
</evidence>
<organism evidence="6">
    <name type="scientific">freshwater metagenome</name>
    <dbReference type="NCBI Taxonomy" id="449393"/>
    <lineage>
        <taxon>unclassified sequences</taxon>
        <taxon>metagenomes</taxon>
        <taxon>ecological metagenomes</taxon>
    </lineage>
</organism>
<dbReference type="Gene3D" id="3.40.50.150">
    <property type="entry name" value="Vaccinia Virus protein VP39"/>
    <property type="match status" value="1"/>
</dbReference>
<name>A0A6J6ZBP8_9ZZZZ</name>
<dbReference type="InterPro" id="IPR041698">
    <property type="entry name" value="Methyltransf_25"/>
</dbReference>
<evidence type="ECO:0000256" key="3">
    <source>
        <dbReference type="ARBA" id="ARBA00022691"/>
    </source>
</evidence>
<evidence type="ECO:0000259" key="4">
    <source>
        <dbReference type="Pfam" id="PF13649"/>
    </source>
</evidence>
<sequence length="248" mass="26845">MEGYDNAQYGRSFADVYDRWYRDVSDVEATVNRVAVLAARRGGGRVLELGIGTGRLALPLAARGLHVTGVDASPEMLDLLRDKPGADQLDLVLGDMAELAVKGPFAVAFVAFNTFFNLTTSDAQQSCLRRVHDVLAPGGWFVLEAFVPPADGDDASGVSARTVEVDLVVLTAARRDAALQTISGQHIEITEQGVRLRPWMVRYAAPAELDAMAAAAGLRLVERHADWHGAPFHDASDNHVSVYRRPPN</sequence>
<dbReference type="EMBL" id="CAFABA010000015">
    <property type="protein sequence ID" value="CAB4819110.1"/>
    <property type="molecule type" value="Genomic_DNA"/>
</dbReference>
<keyword evidence="2" id="KW-0808">Transferase</keyword>
<dbReference type="InterPro" id="IPR029063">
    <property type="entry name" value="SAM-dependent_MTases_sf"/>
</dbReference>
<keyword evidence="1" id="KW-0489">Methyltransferase</keyword>
<dbReference type="PANTHER" id="PTHR43464:SF19">
    <property type="entry name" value="UBIQUINONE BIOSYNTHESIS O-METHYLTRANSFERASE, MITOCHONDRIAL"/>
    <property type="match status" value="1"/>
</dbReference>
<dbReference type="AlphaFoldDB" id="A0A6J6ZBP8"/>
<dbReference type="CDD" id="cd02440">
    <property type="entry name" value="AdoMet_MTases"/>
    <property type="match status" value="1"/>
</dbReference>
<evidence type="ECO:0000256" key="2">
    <source>
        <dbReference type="ARBA" id="ARBA00022679"/>
    </source>
</evidence>
<dbReference type="Gene3D" id="2.20.25.570">
    <property type="match status" value="1"/>
</dbReference>
<dbReference type="EMBL" id="CAEZYR010000061">
    <property type="protein sequence ID" value="CAB4749527.1"/>
    <property type="molecule type" value="Genomic_DNA"/>
</dbReference>
<proteinExistence type="predicted"/>
<feature type="domain" description="Methyltransferase" evidence="4">
    <location>
        <begin position="46"/>
        <end position="139"/>
    </location>
</feature>
<dbReference type="SUPFAM" id="SSF53335">
    <property type="entry name" value="S-adenosyl-L-methionine-dependent methyltransferases"/>
    <property type="match status" value="1"/>
</dbReference>
<evidence type="ECO:0000313" key="5">
    <source>
        <dbReference type="EMBL" id="CAB4749527.1"/>
    </source>
</evidence>
<dbReference type="Pfam" id="PF13649">
    <property type="entry name" value="Methyltransf_25"/>
    <property type="match status" value="1"/>
</dbReference>